<evidence type="ECO:0000259" key="4">
    <source>
        <dbReference type="SMART" id="SM00479"/>
    </source>
</evidence>
<dbReference type="GO" id="GO:0003676">
    <property type="term" value="F:nucleic acid binding"/>
    <property type="evidence" value="ECO:0007669"/>
    <property type="project" value="InterPro"/>
</dbReference>
<dbReference type="RefSeq" id="WP_369710352.1">
    <property type="nucleotide sequence ID" value="NZ_CP165644.1"/>
</dbReference>
<dbReference type="AlphaFoldDB" id="A0AB39VEQ0"/>
<dbReference type="Pfam" id="PF00929">
    <property type="entry name" value="RNase_T"/>
    <property type="match status" value="1"/>
</dbReference>
<dbReference type="PANTHER" id="PTHR30231">
    <property type="entry name" value="DNA POLYMERASE III SUBUNIT EPSILON"/>
    <property type="match status" value="1"/>
</dbReference>
<protein>
    <submittedName>
        <fullName evidence="5">Exonuclease domain-containing protein</fullName>
    </submittedName>
</protein>
<evidence type="ECO:0000256" key="2">
    <source>
        <dbReference type="ARBA" id="ARBA00022801"/>
    </source>
</evidence>
<accession>A0AB39VEQ0</accession>
<dbReference type="GO" id="GO:0008408">
    <property type="term" value="F:3'-5' exonuclease activity"/>
    <property type="evidence" value="ECO:0007669"/>
    <property type="project" value="TreeGrafter"/>
</dbReference>
<feature type="domain" description="Exonuclease" evidence="4">
    <location>
        <begin position="10"/>
        <end position="194"/>
    </location>
</feature>
<name>A0AB39VEQ0_9FUSO</name>
<dbReference type="SUPFAM" id="SSF53098">
    <property type="entry name" value="Ribonuclease H-like"/>
    <property type="match status" value="1"/>
</dbReference>
<proteinExistence type="predicted"/>
<dbReference type="Gene3D" id="3.30.420.10">
    <property type="entry name" value="Ribonuclease H-like superfamily/Ribonuclease H"/>
    <property type="match status" value="1"/>
</dbReference>
<keyword evidence="2" id="KW-0378">Hydrolase</keyword>
<dbReference type="InterPro" id="IPR012337">
    <property type="entry name" value="RNaseH-like_sf"/>
</dbReference>
<dbReference type="InterPro" id="IPR013520">
    <property type="entry name" value="Ribonucl_H"/>
</dbReference>
<keyword evidence="1" id="KW-0540">Nuclease</keyword>
<gene>
    <name evidence="5" type="ORF">AB8B22_05405</name>
</gene>
<dbReference type="SMART" id="SM00479">
    <property type="entry name" value="EXOIII"/>
    <property type="match status" value="1"/>
</dbReference>
<keyword evidence="3 5" id="KW-0269">Exonuclease</keyword>
<dbReference type="PANTHER" id="PTHR30231:SF4">
    <property type="entry name" value="PROTEIN NEN2"/>
    <property type="match status" value="1"/>
</dbReference>
<dbReference type="EMBL" id="CP165644">
    <property type="protein sequence ID" value="XDU65866.1"/>
    <property type="molecule type" value="Genomic_DNA"/>
</dbReference>
<dbReference type="CDD" id="cd06127">
    <property type="entry name" value="DEDDh"/>
    <property type="match status" value="1"/>
</dbReference>
<dbReference type="KEGG" id="lrug:AB8B22_05405"/>
<organism evidence="5">
    <name type="scientific">Leptotrichia rugosa</name>
    <dbReference type="NCBI Taxonomy" id="3239302"/>
    <lineage>
        <taxon>Bacteria</taxon>
        <taxon>Fusobacteriati</taxon>
        <taxon>Fusobacteriota</taxon>
        <taxon>Fusobacteriia</taxon>
        <taxon>Fusobacteriales</taxon>
        <taxon>Leptotrichiaceae</taxon>
        <taxon>Leptotrichia</taxon>
    </lineage>
</organism>
<reference evidence="5" key="1">
    <citation type="submission" date="2024-07" db="EMBL/GenBank/DDBJ databases">
        <authorList>
            <person name="Li X.-J."/>
            <person name="Wang X."/>
        </authorList>
    </citation>
    <scope>NUCLEOTIDE SEQUENCE</scope>
    <source>
        <strain evidence="5">HSP-334</strain>
    </source>
</reference>
<sequence>MNKDKDLNKNIIFFDVETNGFQGSSVLSMSAIKVNYNFGKSEWLKVSEFNRFYFREEDEEMNEGAINVNGLTDEVIALERKKLKDKIGDYPLTFKKDMDNFFMFCQDTDHFVAHNIKFDRSFVDFALKNQFDTMKENIDILKIENNCGNYKWPKLIECAKYYKVPFEENQFHGSYYDVLIMFRIFYKMTKNEISKNRIFNFLEKE</sequence>
<evidence type="ECO:0000313" key="5">
    <source>
        <dbReference type="EMBL" id="XDU65866.1"/>
    </source>
</evidence>
<evidence type="ECO:0000256" key="3">
    <source>
        <dbReference type="ARBA" id="ARBA00022839"/>
    </source>
</evidence>
<evidence type="ECO:0000256" key="1">
    <source>
        <dbReference type="ARBA" id="ARBA00022722"/>
    </source>
</evidence>
<dbReference type="InterPro" id="IPR036397">
    <property type="entry name" value="RNaseH_sf"/>
</dbReference>